<dbReference type="GO" id="GO:0008734">
    <property type="term" value="F:L-aspartate oxidase activity"/>
    <property type="evidence" value="ECO:0007669"/>
    <property type="project" value="UniProtKB-UniRule"/>
</dbReference>
<evidence type="ECO:0000256" key="4">
    <source>
        <dbReference type="ARBA" id="ARBA00012173"/>
    </source>
</evidence>
<keyword evidence="8 13" id="KW-0274">FAD</keyword>
<dbReference type="EMBL" id="BMEL01000004">
    <property type="protein sequence ID" value="GGF30290.1"/>
    <property type="molecule type" value="Genomic_DNA"/>
</dbReference>
<dbReference type="GO" id="GO:0005737">
    <property type="term" value="C:cytoplasm"/>
    <property type="evidence" value="ECO:0007669"/>
    <property type="project" value="UniProtKB-SubCell"/>
</dbReference>
<dbReference type="SUPFAM" id="SSF46977">
    <property type="entry name" value="Succinate dehydrogenase/fumarate reductase flavoprotein C-terminal domain"/>
    <property type="match status" value="1"/>
</dbReference>
<accession>A0A917F0F2</accession>
<comment type="subcellular location">
    <subcellularLocation>
        <location evidence="13">Cytoplasm</location>
    </subcellularLocation>
</comment>
<feature type="domain" description="FAD-dependent oxidoreductase 2 FAD-binding" evidence="14">
    <location>
        <begin position="5"/>
        <end position="368"/>
    </location>
</feature>
<evidence type="ECO:0000256" key="13">
    <source>
        <dbReference type="RuleBase" id="RU362049"/>
    </source>
</evidence>
<evidence type="ECO:0000313" key="17">
    <source>
        <dbReference type="Proteomes" id="UP000660110"/>
    </source>
</evidence>
<gene>
    <name evidence="16" type="ORF">GCM10010954_31770</name>
</gene>
<dbReference type="GO" id="GO:0034628">
    <property type="term" value="P:'de novo' NAD+ biosynthetic process from L-aspartate"/>
    <property type="evidence" value="ECO:0007669"/>
    <property type="project" value="TreeGrafter"/>
</dbReference>
<evidence type="ECO:0000256" key="3">
    <source>
        <dbReference type="ARBA" id="ARBA00008562"/>
    </source>
</evidence>
<evidence type="ECO:0000256" key="12">
    <source>
        <dbReference type="PIRSR" id="PIRSR000171-1"/>
    </source>
</evidence>
<dbReference type="PANTHER" id="PTHR42716">
    <property type="entry name" value="L-ASPARTATE OXIDASE"/>
    <property type="match status" value="1"/>
</dbReference>
<evidence type="ECO:0000256" key="5">
    <source>
        <dbReference type="ARBA" id="ARBA00021901"/>
    </source>
</evidence>
<dbReference type="InterPro" id="IPR037099">
    <property type="entry name" value="Fum_R/Succ_DH_flav-like_C_sf"/>
</dbReference>
<dbReference type="Pfam" id="PF00890">
    <property type="entry name" value="FAD_binding_2"/>
    <property type="match status" value="1"/>
</dbReference>
<evidence type="ECO:0000313" key="16">
    <source>
        <dbReference type="EMBL" id="GGF30290.1"/>
    </source>
</evidence>
<name>A0A917F0F2_HALAA</name>
<keyword evidence="17" id="KW-1185">Reference proteome</keyword>
<keyword evidence="6 13" id="KW-0285">Flavoprotein</keyword>
<comment type="catalytic activity">
    <reaction evidence="10">
        <text>L-aspartate + O2 = iminosuccinate + H2O2</text>
        <dbReference type="Rhea" id="RHEA:25876"/>
        <dbReference type="ChEBI" id="CHEBI:15379"/>
        <dbReference type="ChEBI" id="CHEBI:16240"/>
        <dbReference type="ChEBI" id="CHEBI:29991"/>
        <dbReference type="ChEBI" id="CHEBI:77875"/>
        <dbReference type="EC" id="1.4.3.16"/>
    </reaction>
    <physiologicalReaction direction="left-to-right" evidence="10">
        <dbReference type="Rhea" id="RHEA:25877"/>
    </physiologicalReaction>
</comment>
<keyword evidence="9 13" id="KW-0560">Oxidoreductase</keyword>
<dbReference type="Gene3D" id="1.20.58.100">
    <property type="entry name" value="Fumarate reductase/succinate dehydrogenase flavoprotein-like, C-terminal domain"/>
    <property type="match status" value="1"/>
</dbReference>
<comment type="function">
    <text evidence="13">Catalyzes the oxidation of L-aspartate to iminoaspartate.</text>
</comment>
<dbReference type="PRINTS" id="PR00368">
    <property type="entry name" value="FADPNR"/>
</dbReference>
<dbReference type="InterPro" id="IPR036188">
    <property type="entry name" value="FAD/NAD-bd_sf"/>
</dbReference>
<comment type="similarity">
    <text evidence="3 13">Belongs to the FAD-dependent oxidoreductase 2 family. NadB subfamily.</text>
</comment>
<dbReference type="RefSeq" id="WP_188378493.1">
    <property type="nucleotide sequence ID" value="NZ_BMEL01000004.1"/>
</dbReference>
<dbReference type="PIRSF" id="PIRSF000171">
    <property type="entry name" value="SDHA_APRA_LASPO"/>
    <property type="match status" value="1"/>
</dbReference>
<dbReference type="SUPFAM" id="SSF56425">
    <property type="entry name" value="Succinate dehydrogenase/fumarate reductase flavoprotein, catalytic domain"/>
    <property type="match status" value="1"/>
</dbReference>
<dbReference type="GO" id="GO:0033765">
    <property type="term" value="F:steroid dehydrogenase activity, acting on the CH-CH group of donors"/>
    <property type="evidence" value="ECO:0007669"/>
    <property type="project" value="UniProtKB-ARBA"/>
</dbReference>
<evidence type="ECO:0000256" key="9">
    <source>
        <dbReference type="ARBA" id="ARBA00023002"/>
    </source>
</evidence>
<feature type="domain" description="Fumarate reductase/succinate dehydrogenase flavoprotein-like C-terminal" evidence="15">
    <location>
        <begin position="412"/>
        <end position="505"/>
    </location>
</feature>
<feature type="active site" description="Proton acceptor" evidence="12">
    <location>
        <position position="273"/>
    </location>
</feature>
<evidence type="ECO:0000259" key="14">
    <source>
        <dbReference type="Pfam" id="PF00890"/>
    </source>
</evidence>
<protein>
    <recommendedName>
        <fullName evidence="5 11">L-aspartate oxidase</fullName>
        <ecNumber evidence="4 11">1.4.3.16</ecNumber>
    </recommendedName>
</protein>
<comment type="pathway">
    <text evidence="2 13">Cofactor biosynthesis; NAD(+) biosynthesis; iminoaspartate from L-aspartate (oxidase route): step 1/1.</text>
</comment>
<dbReference type="InterPro" id="IPR003953">
    <property type="entry name" value="FAD-dep_OxRdtase_2_FAD-bd"/>
</dbReference>
<proteinExistence type="inferred from homology"/>
<dbReference type="NCBIfam" id="NF005978">
    <property type="entry name" value="PRK08071.1"/>
    <property type="match status" value="1"/>
</dbReference>
<evidence type="ECO:0000256" key="6">
    <source>
        <dbReference type="ARBA" id="ARBA00022630"/>
    </source>
</evidence>
<comment type="caution">
    <text evidence="16">The sequence shown here is derived from an EMBL/GenBank/DDBJ whole genome shotgun (WGS) entry which is preliminary data.</text>
</comment>
<reference evidence="16" key="1">
    <citation type="journal article" date="2014" name="Int. J. Syst. Evol. Microbiol.">
        <title>Complete genome sequence of Corynebacterium casei LMG S-19264T (=DSM 44701T), isolated from a smear-ripened cheese.</title>
        <authorList>
            <consortium name="US DOE Joint Genome Institute (JGI-PGF)"/>
            <person name="Walter F."/>
            <person name="Albersmeier A."/>
            <person name="Kalinowski J."/>
            <person name="Ruckert C."/>
        </authorList>
    </citation>
    <scope>NUCLEOTIDE SEQUENCE</scope>
    <source>
        <strain evidence="16">CGMCC 1.12153</strain>
    </source>
</reference>
<evidence type="ECO:0000256" key="2">
    <source>
        <dbReference type="ARBA" id="ARBA00004950"/>
    </source>
</evidence>
<dbReference type="Gene3D" id="3.90.700.10">
    <property type="entry name" value="Succinate dehydrogenase/fumarate reductase flavoprotein, catalytic domain"/>
    <property type="match status" value="1"/>
</dbReference>
<dbReference type="NCBIfam" id="TIGR00551">
    <property type="entry name" value="nadB"/>
    <property type="match status" value="1"/>
</dbReference>
<evidence type="ECO:0000256" key="11">
    <source>
        <dbReference type="NCBIfam" id="TIGR00551"/>
    </source>
</evidence>
<dbReference type="AlphaFoldDB" id="A0A917F0F2"/>
<evidence type="ECO:0000256" key="10">
    <source>
        <dbReference type="ARBA" id="ARBA00048305"/>
    </source>
</evidence>
<dbReference type="InterPro" id="IPR027477">
    <property type="entry name" value="Succ_DH/fumarate_Rdtase_cat_sf"/>
</dbReference>
<dbReference type="EC" id="1.4.3.16" evidence="4 11"/>
<evidence type="ECO:0000256" key="1">
    <source>
        <dbReference type="ARBA" id="ARBA00001974"/>
    </source>
</evidence>
<dbReference type="Pfam" id="PF02910">
    <property type="entry name" value="Succ_DH_flav_C"/>
    <property type="match status" value="1"/>
</dbReference>
<organism evidence="16 17">
    <name type="scientific">Halobacillus andaensis</name>
    <dbReference type="NCBI Taxonomy" id="1176239"/>
    <lineage>
        <taxon>Bacteria</taxon>
        <taxon>Bacillati</taxon>
        <taxon>Bacillota</taxon>
        <taxon>Bacilli</taxon>
        <taxon>Bacillales</taxon>
        <taxon>Bacillaceae</taxon>
        <taxon>Halobacillus</taxon>
    </lineage>
</organism>
<reference evidence="16" key="2">
    <citation type="submission" date="2020-09" db="EMBL/GenBank/DDBJ databases">
        <authorList>
            <person name="Sun Q."/>
            <person name="Zhou Y."/>
        </authorList>
    </citation>
    <scope>NUCLEOTIDE SEQUENCE</scope>
    <source>
        <strain evidence="16">CGMCC 1.12153</strain>
    </source>
</reference>
<comment type="cofactor">
    <cofactor evidence="1 13">
        <name>FAD</name>
        <dbReference type="ChEBI" id="CHEBI:57692"/>
    </cofactor>
</comment>
<dbReference type="PANTHER" id="PTHR42716:SF2">
    <property type="entry name" value="L-ASPARTATE OXIDASE, CHLOROPLASTIC"/>
    <property type="match status" value="1"/>
</dbReference>
<evidence type="ECO:0000256" key="8">
    <source>
        <dbReference type="ARBA" id="ARBA00022827"/>
    </source>
</evidence>
<dbReference type="Proteomes" id="UP000660110">
    <property type="component" value="Unassembled WGS sequence"/>
</dbReference>
<keyword evidence="7 13" id="KW-0662">Pyridine nucleotide biosynthesis</keyword>
<dbReference type="InterPro" id="IPR005288">
    <property type="entry name" value="NadB"/>
</dbReference>
<dbReference type="SUPFAM" id="SSF51905">
    <property type="entry name" value="FAD/NAD(P)-binding domain"/>
    <property type="match status" value="1"/>
</dbReference>
<dbReference type="Gene3D" id="3.50.50.60">
    <property type="entry name" value="FAD/NAD(P)-binding domain"/>
    <property type="match status" value="1"/>
</dbReference>
<dbReference type="InterPro" id="IPR015939">
    <property type="entry name" value="Fum_Rdtase/Succ_DH_flav-like_C"/>
</dbReference>
<evidence type="ECO:0000256" key="7">
    <source>
        <dbReference type="ARBA" id="ARBA00022642"/>
    </source>
</evidence>
<evidence type="ECO:0000259" key="15">
    <source>
        <dbReference type="Pfam" id="PF02910"/>
    </source>
</evidence>
<sequence>MRKNDVIIVGSGVAALQLAVHLPRHLNVMVITKSSVKNNNSSLAQGGIAAAIGPKDHPYLHYVDTIEAGRQINDHGSVYHLTEEAPKVIQELRTFHCKFDTYVNNELQLGKEGAHSLARIVHGGGDQTGASIVDCLLNKIGSNICVVENELVYDLLVNEEGQCCGVKTFDKNEEVHTFTAPHVVLATGGCGELYRFTSNSIQATGEGIALAYWAGAQVKDMEFMQFHPTLLFTNGKTRGLITEAVRGEGARLVDGAGNYLMDGVHPMGDLAPRHIVAQTIFHSLKNDQPVYLDLTSIPNFEKRFPTVAKLCRKYHFTDKVPVAPGSHFLMGGIETDQQGKTSIPGLYVIGEAACTGVHGANRLASNSLLEGLVYGKRLAHYIKNQKREINIKLVPKHKPQVNLSSHRLPKIKEIQDQMMENVGIVRHKKSLQKQLSWIESFKLDQWLRMDFAKLSKKQWTTIAMLQTSFLIARAALERTESRGGHYRSDYPFESEKWLKKHTVQCRKEVRGIYEPAKS</sequence>